<proteinExistence type="inferred from homology"/>
<keyword evidence="4" id="KW-0479">Metal-binding</keyword>
<evidence type="ECO:0000256" key="4">
    <source>
        <dbReference type="ARBA" id="ARBA00022485"/>
    </source>
</evidence>
<dbReference type="SUPFAM" id="SSF53706">
    <property type="entry name" value="Formate dehydrogenase/DMSO reductase, domains 1-3"/>
    <property type="match status" value="1"/>
</dbReference>
<comment type="similarity">
    <text evidence="3">Belongs to the prokaryotic molybdopterin-containing oxidoreductase family.</text>
</comment>
<evidence type="ECO:0000256" key="3">
    <source>
        <dbReference type="ARBA" id="ARBA00010312"/>
    </source>
</evidence>
<dbReference type="GO" id="GO:0030313">
    <property type="term" value="C:cell envelope"/>
    <property type="evidence" value="ECO:0007669"/>
    <property type="project" value="UniProtKB-SubCell"/>
</dbReference>
<dbReference type="GO" id="GO:0051539">
    <property type="term" value="F:4 iron, 4 sulfur cluster binding"/>
    <property type="evidence" value="ECO:0007669"/>
    <property type="project" value="UniProtKB-KW"/>
</dbReference>
<sequence length="359" mass="40678">MTNNWVDIKNANLILVQGGNPAEAHPVGFRWAIEAKKNGAKIIVVDPRFNRTASVADLHAPIRSGSDIAFLMGVIRYLLETNQIQHEYVKHYTNASFLVDEGFKFEDGLFVGFDEEKRAYDKSKWNYQFDENGFAKRDMTLQDPRCVINILKDHVSRYTPEMVERITGVKQKTFLQICEEIGKTSAPNKTMTHLYALGFTEHTIGSQNIRSMAMIQLLLGNMGMPGGGINALRGHSNVQGTTDMGLLPMSLPGYMRLPNDKDTSYEQYINAITPKDIVPNQVNYYRNTSKFFVSMMKTFYGDKATKENGWGFDFLPKADRLYDPITHVKLMNDGKLNGWILQGFNVLNSLPNKTKLLQV</sequence>
<keyword evidence="5" id="KW-0560">Oxidoreductase</keyword>
<evidence type="ECO:0000259" key="6">
    <source>
        <dbReference type="Pfam" id="PF00384"/>
    </source>
</evidence>
<dbReference type="InterPro" id="IPR006656">
    <property type="entry name" value="Mopterin_OxRdtase"/>
</dbReference>
<dbReference type="GO" id="GO:0016491">
    <property type="term" value="F:oxidoreductase activity"/>
    <property type="evidence" value="ECO:0007669"/>
    <property type="project" value="UniProtKB-KW"/>
</dbReference>
<keyword evidence="4" id="KW-0411">Iron-sulfur</keyword>
<dbReference type="AlphaFoldDB" id="F9QAY6"/>
<dbReference type="PANTHER" id="PTHR43598:SF1">
    <property type="entry name" value="FORMATE DEHYDROGENASE-O MAJOR SUBUNIT"/>
    <property type="match status" value="1"/>
</dbReference>
<organism evidence="7 8">
    <name type="scientific">Haemophilus pittmaniae HK 85</name>
    <dbReference type="NCBI Taxonomy" id="1035188"/>
    <lineage>
        <taxon>Bacteria</taxon>
        <taxon>Pseudomonadati</taxon>
        <taxon>Pseudomonadota</taxon>
        <taxon>Gammaproteobacteria</taxon>
        <taxon>Pasteurellales</taxon>
        <taxon>Pasteurellaceae</taxon>
        <taxon>Haemophilus</taxon>
    </lineage>
</organism>
<dbReference type="STRING" id="1035188.HMPREF9952_1280"/>
<keyword evidence="4" id="KW-0004">4Fe-4S</keyword>
<dbReference type="EMBL" id="AFUV01000017">
    <property type="protein sequence ID" value="EGV05322.1"/>
    <property type="molecule type" value="Genomic_DNA"/>
</dbReference>
<evidence type="ECO:0000313" key="8">
    <source>
        <dbReference type="Proteomes" id="UP000006235"/>
    </source>
</evidence>
<comment type="subcellular location">
    <subcellularLocation>
        <location evidence="2">Cell envelope</location>
    </subcellularLocation>
</comment>
<comment type="caution">
    <text evidence="7">The sequence shown here is derived from an EMBL/GenBank/DDBJ whole genome shotgun (WGS) entry which is preliminary data.</text>
</comment>
<dbReference type="Gene3D" id="3.40.228.10">
    <property type="entry name" value="Dimethylsulfoxide Reductase, domain 2"/>
    <property type="match status" value="1"/>
</dbReference>
<evidence type="ECO:0000313" key="7">
    <source>
        <dbReference type="EMBL" id="EGV05322.1"/>
    </source>
</evidence>
<gene>
    <name evidence="7" type="ORF">HMPREF9952_1280</name>
</gene>
<accession>F9QAY6</accession>
<dbReference type="PANTHER" id="PTHR43598">
    <property type="entry name" value="TUNGSTEN-CONTAINING FORMYLMETHANOFURAN DEHYDROGENASE 2 SUBUNIT B"/>
    <property type="match status" value="1"/>
</dbReference>
<feature type="domain" description="Molybdopterin oxidoreductase" evidence="6">
    <location>
        <begin position="2"/>
        <end position="275"/>
    </location>
</feature>
<comment type="cofactor">
    <cofactor evidence="1">
        <name>[4Fe-4S] cluster</name>
        <dbReference type="ChEBI" id="CHEBI:49883"/>
    </cofactor>
</comment>
<dbReference type="GO" id="GO:0009055">
    <property type="term" value="F:electron transfer activity"/>
    <property type="evidence" value="ECO:0007669"/>
    <property type="project" value="TreeGrafter"/>
</dbReference>
<dbReference type="Pfam" id="PF00384">
    <property type="entry name" value="Molybdopterin"/>
    <property type="match status" value="1"/>
</dbReference>
<evidence type="ECO:0000256" key="5">
    <source>
        <dbReference type="ARBA" id="ARBA00023002"/>
    </source>
</evidence>
<dbReference type="Proteomes" id="UP000006235">
    <property type="component" value="Unassembled WGS sequence"/>
</dbReference>
<protein>
    <submittedName>
        <fullName evidence="7">Putative formate dehydrogenase, nitrate-inducible, major subunit</fullName>
    </submittedName>
</protein>
<keyword evidence="4" id="KW-0408">Iron</keyword>
<dbReference type="GO" id="GO:0030151">
    <property type="term" value="F:molybdenum ion binding"/>
    <property type="evidence" value="ECO:0007669"/>
    <property type="project" value="TreeGrafter"/>
</dbReference>
<dbReference type="GO" id="GO:0009061">
    <property type="term" value="P:anaerobic respiration"/>
    <property type="evidence" value="ECO:0007669"/>
    <property type="project" value="TreeGrafter"/>
</dbReference>
<reference evidence="7 8" key="1">
    <citation type="submission" date="2011-07" db="EMBL/GenBank/DDBJ databases">
        <authorList>
            <person name="Harkins D.M."/>
            <person name="Madupu R."/>
            <person name="Durkin A.S."/>
            <person name="Torralba M."/>
            <person name="Methe B."/>
            <person name="Sutton G.G."/>
            <person name="Nelson K.E."/>
        </authorList>
    </citation>
    <scope>NUCLEOTIDE SEQUENCE [LARGE SCALE GENOMIC DNA]</scope>
    <source>
        <strain evidence="7 8">HK 85</strain>
    </source>
</reference>
<name>F9QAY6_9PAST</name>
<evidence type="ECO:0000256" key="1">
    <source>
        <dbReference type="ARBA" id="ARBA00001966"/>
    </source>
</evidence>
<evidence type="ECO:0000256" key="2">
    <source>
        <dbReference type="ARBA" id="ARBA00004196"/>
    </source>
</evidence>